<organism evidence="2 3">
    <name type="scientific">Terricaulis silvestris</name>
    <dbReference type="NCBI Taxonomy" id="2686094"/>
    <lineage>
        <taxon>Bacteria</taxon>
        <taxon>Pseudomonadati</taxon>
        <taxon>Pseudomonadota</taxon>
        <taxon>Alphaproteobacteria</taxon>
        <taxon>Caulobacterales</taxon>
        <taxon>Caulobacteraceae</taxon>
        <taxon>Terricaulis</taxon>
    </lineage>
</organism>
<gene>
    <name evidence="2" type="ORF">DSM104635_03757</name>
</gene>
<dbReference type="RefSeq" id="WP_158767652.1">
    <property type="nucleotide sequence ID" value="NZ_CP047045.1"/>
</dbReference>
<accession>A0A6I6MZ21</accession>
<evidence type="ECO:0000259" key="1">
    <source>
        <dbReference type="Pfam" id="PF12697"/>
    </source>
</evidence>
<reference evidence="3" key="1">
    <citation type="submission" date="2019-12" db="EMBL/GenBank/DDBJ databases">
        <title>Complete genome of Terracaulis silvestris 0127_4.</title>
        <authorList>
            <person name="Vieira S."/>
            <person name="Riedel T."/>
            <person name="Sproer C."/>
            <person name="Pascual J."/>
            <person name="Boedeker C."/>
            <person name="Overmann J."/>
        </authorList>
    </citation>
    <scope>NUCLEOTIDE SEQUENCE [LARGE SCALE GENOMIC DNA]</scope>
    <source>
        <strain evidence="3">0127_4</strain>
    </source>
</reference>
<dbReference type="Gene3D" id="3.40.50.1820">
    <property type="entry name" value="alpha/beta hydrolase"/>
    <property type="match status" value="1"/>
</dbReference>
<dbReference type="Proteomes" id="UP000431269">
    <property type="component" value="Chromosome"/>
</dbReference>
<evidence type="ECO:0000313" key="3">
    <source>
        <dbReference type="Proteomes" id="UP000431269"/>
    </source>
</evidence>
<dbReference type="PANTHER" id="PTHR11614">
    <property type="entry name" value="PHOSPHOLIPASE-RELATED"/>
    <property type="match status" value="1"/>
</dbReference>
<dbReference type="KEGG" id="tsv:DSM104635_03757"/>
<evidence type="ECO:0000313" key="2">
    <source>
        <dbReference type="EMBL" id="QGZ96892.1"/>
    </source>
</evidence>
<keyword evidence="2" id="KW-0808">Transferase</keyword>
<name>A0A6I6MZ21_9CAUL</name>
<sequence>MKHSSIVTPVVFVHGAFCGGWAFDAFREPFESAGFETHAPNLPHHERGADLEQLALTGLKDYAQAIADYARGLRAPPVLVGHSLGGLVVQLAAAQIPVAGLVLVAPSSPWGVPPTTLDEHSNHFGLSLLGDYWRRPVPPDYRVARATTLDRLSRDDARKTFARFVPESGRAIREAVQWWMDTSMASQAPVYRIAAPVLGLAGGKDRVNPSSTVRRVISRFPDGQAHFHEFPEMSHWLVGEPEAPEVAQMTLRWLEARDILPKAAKAKKKQLSLFGWRAESAGA</sequence>
<dbReference type="InterPro" id="IPR000073">
    <property type="entry name" value="AB_hydrolase_1"/>
</dbReference>
<proteinExistence type="predicted"/>
<protein>
    <submittedName>
        <fullName evidence="2">Acetoin dehydrogenase E2 subunit dihydrolipoyllysine-residue acetyltransferase</fullName>
    </submittedName>
</protein>
<dbReference type="InterPro" id="IPR029058">
    <property type="entry name" value="AB_hydrolase_fold"/>
</dbReference>
<feature type="domain" description="AB hydrolase-1" evidence="1">
    <location>
        <begin position="10"/>
        <end position="243"/>
    </location>
</feature>
<dbReference type="EMBL" id="CP047045">
    <property type="protein sequence ID" value="QGZ96892.1"/>
    <property type="molecule type" value="Genomic_DNA"/>
</dbReference>
<dbReference type="Pfam" id="PF12697">
    <property type="entry name" value="Abhydrolase_6"/>
    <property type="match status" value="1"/>
</dbReference>
<keyword evidence="3" id="KW-1185">Reference proteome</keyword>
<dbReference type="InterPro" id="IPR051044">
    <property type="entry name" value="MAG_DAG_Lipase"/>
</dbReference>
<dbReference type="AlphaFoldDB" id="A0A6I6MZ21"/>
<dbReference type="SUPFAM" id="SSF53474">
    <property type="entry name" value="alpha/beta-Hydrolases"/>
    <property type="match status" value="1"/>
</dbReference>
<dbReference type="GO" id="GO:0016740">
    <property type="term" value="F:transferase activity"/>
    <property type="evidence" value="ECO:0007669"/>
    <property type="project" value="UniProtKB-KW"/>
</dbReference>